<dbReference type="Pfam" id="PF00619">
    <property type="entry name" value="CARD"/>
    <property type="match status" value="1"/>
</dbReference>
<reference evidence="2 3" key="1">
    <citation type="submission" date="2020-06" db="EMBL/GenBank/DDBJ databases">
        <authorList>
            <person name="Li R."/>
            <person name="Bekaert M."/>
        </authorList>
    </citation>
    <scope>NUCLEOTIDE SEQUENCE [LARGE SCALE GENOMIC DNA]</scope>
    <source>
        <strain evidence="3">wild</strain>
    </source>
</reference>
<dbReference type="Proteomes" id="UP000507470">
    <property type="component" value="Unassembled WGS sequence"/>
</dbReference>
<dbReference type="EMBL" id="CACVKT020008805">
    <property type="protein sequence ID" value="CAC5417748.1"/>
    <property type="molecule type" value="Genomic_DNA"/>
</dbReference>
<evidence type="ECO:0000313" key="3">
    <source>
        <dbReference type="Proteomes" id="UP000507470"/>
    </source>
</evidence>
<dbReference type="InterPro" id="IPR001315">
    <property type="entry name" value="CARD"/>
</dbReference>
<dbReference type="PROSITE" id="PS50209">
    <property type="entry name" value="CARD"/>
    <property type="match status" value="1"/>
</dbReference>
<dbReference type="InterPro" id="IPR011029">
    <property type="entry name" value="DEATH-like_dom_sf"/>
</dbReference>
<dbReference type="OrthoDB" id="6089000at2759"/>
<dbReference type="EC" id="3.4.22.55" evidence="2"/>
<name>A0A6J8EBV0_MYTCO</name>
<dbReference type="PANTHER" id="PTHR15034:SF5">
    <property type="entry name" value="DEATH DOMAIN-CONTAINING PROTEIN CRADD"/>
    <property type="match status" value="1"/>
</dbReference>
<keyword evidence="2" id="KW-0378">Hydrolase</keyword>
<dbReference type="AlphaFoldDB" id="A0A6J8EBV0"/>
<dbReference type="GO" id="GO:0016787">
    <property type="term" value="F:hydrolase activity"/>
    <property type="evidence" value="ECO:0007669"/>
    <property type="project" value="UniProtKB-KW"/>
</dbReference>
<evidence type="ECO:0000259" key="1">
    <source>
        <dbReference type="PROSITE" id="PS50209"/>
    </source>
</evidence>
<dbReference type="SMART" id="SM00114">
    <property type="entry name" value="CARD"/>
    <property type="match status" value="1"/>
</dbReference>
<dbReference type="CDD" id="cd01671">
    <property type="entry name" value="CARD"/>
    <property type="match status" value="1"/>
</dbReference>
<dbReference type="GO" id="GO:0002020">
    <property type="term" value="F:protease binding"/>
    <property type="evidence" value="ECO:0007669"/>
    <property type="project" value="InterPro"/>
</dbReference>
<evidence type="ECO:0000313" key="2">
    <source>
        <dbReference type="EMBL" id="CAC5417748.1"/>
    </source>
</evidence>
<dbReference type="PANTHER" id="PTHR15034">
    <property type="entry name" value="DEATH DOMAIN-CONTAINING PROTEIN CRADD"/>
    <property type="match status" value="1"/>
</dbReference>
<dbReference type="PROSITE" id="PS50152">
    <property type="entry name" value="25A_SYNTH_3"/>
    <property type="match status" value="1"/>
</dbReference>
<keyword evidence="3" id="KW-1185">Reference proteome</keyword>
<proteinExistence type="predicted"/>
<feature type="domain" description="CARD" evidence="1">
    <location>
        <begin position="36"/>
        <end position="125"/>
    </location>
</feature>
<dbReference type="SUPFAM" id="SSF47986">
    <property type="entry name" value="DEATH domain"/>
    <property type="match status" value="1"/>
</dbReference>
<dbReference type="InterPro" id="IPR043519">
    <property type="entry name" value="NT_sf"/>
</dbReference>
<protein>
    <submittedName>
        <fullName evidence="2">CASP2</fullName>
        <ecNumber evidence="2">3.4.22.55</ecNumber>
    </submittedName>
</protein>
<gene>
    <name evidence="2" type="ORF">MCOR_50234</name>
</gene>
<sequence length="221" mass="24860">MHIQIQLPSNIGKYKAVLIQHGSIIIWKSIILYNSMDKKDKRTLLQCRTKLVEDLDVQPVLDHLFEAGILTADQVERISGNDTSARKNRALIDILPRRGPTAFKCFLESLINSDQSHLNAYLLSKNQGGSLGKETDVRSFSDVDILLELKDVKSVVDLAGRIDDILTGLAGHLEKFTDKNVELSFEGKTKYAIQFNIKAGKDNEWIKVDLLPIVNVWNNCT</sequence>
<dbReference type="Gene3D" id="1.10.533.10">
    <property type="entry name" value="Death Domain, Fas"/>
    <property type="match status" value="1"/>
</dbReference>
<organism evidence="2 3">
    <name type="scientific">Mytilus coruscus</name>
    <name type="common">Sea mussel</name>
    <dbReference type="NCBI Taxonomy" id="42192"/>
    <lineage>
        <taxon>Eukaryota</taxon>
        <taxon>Metazoa</taxon>
        <taxon>Spiralia</taxon>
        <taxon>Lophotrochozoa</taxon>
        <taxon>Mollusca</taxon>
        <taxon>Bivalvia</taxon>
        <taxon>Autobranchia</taxon>
        <taxon>Pteriomorphia</taxon>
        <taxon>Mytilida</taxon>
        <taxon>Mytiloidea</taxon>
        <taxon>Mytilidae</taxon>
        <taxon>Mytilinae</taxon>
        <taxon>Mytilus</taxon>
    </lineage>
</organism>
<dbReference type="GO" id="GO:0070513">
    <property type="term" value="F:death domain binding"/>
    <property type="evidence" value="ECO:0007669"/>
    <property type="project" value="InterPro"/>
</dbReference>
<accession>A0A6J8EBV0</accession>
<dbReference type="InterPro" id="IPR037939">
    <property type="entry name" value="CRADD"/>
</dbReference>
<dbReference type="GO" id="GO:0042981">
    <property type="term" value="P:regulation of apoptotic process"/>
    <property type="evidence" value="ECO:0007669"/>
    <property type="project" value="InterPro"/>
</dbReference>
<dbReference type="SUPFAM" id="SSF81301">
    <property type="entry name" value="Nucleotidyltransferase"/>
    <property type="match status" value="1"/>
</dbReference>